<sequence length="60" mass="5893">MSTVQILSLLLALSTALNIAVTTGLLTRSTGAGTANAILTGAGTAATFLGLYLAAVAAYH</sequence>
<keyword evidence="1" id="KW-0812">Transmembrane</keyword>
<dbReference type="RefSeq" id="WP_089327385.1">
    <property type="nucleotide sequence ID" value="NZ_FZOR01000017.1"/>
</dbReference>
<protein>
    <submittedName>
        <fullName evidence="2">Uncharacterized protein</fullName>
    </submittedName>
</protein>
<keyword evidence="1" id="KW-0472">Membrane</keyword>
<dbReference type="EMBL" id="FZOR01000017">
    <property type="protein sequence ID" value="SNT14799.1"/>
    <property type="molecule type" value="Genomic_DNA"/>
</dbReference>
<gene>
    <name evidence="2" type="ORF">SAMN05443665_101774</name>
</gene>
<dbReference type="AlphaFoldDB" id="A0A239KAZ7"/>
<name>A0A239KAZ7_9ACTN</name>
<feature type="transmembrane region" description="Helical" evidence="1">
    <location>
        <begin position="38"/>
        <end position="59"/>
    </location>
</feature>
<dbReference type="Proteomes" id="UP000198318">
    <property type="component" value="Unassembled WGS sequence"/>
</dbReference>
<keyword evidence="1" id="KW-1133">Transmembrane helix</keyword>
<keyword evidence="3" id="KW-1185">Reference proteome</keyword>
<evidence type="ECO:0000313" key="2">
    <source>
        <dbReference type="EMBL" id="SNT14799.1"/>
    </source>
</evidence>
<accession>A0A239KAZ7</accession>
<evidence type="ECO:0000313" key="3">
    <source>
        <dbReference type="Proteomes" id="UP000198318"/>
    </source>
</evidence>
<organism evidence="2 3">
    <name type="scientific">Actinomadura meyerae</name>
    <dbReference type="NCBI Taxonomy" id="240840"/>
    <lineage>
        <taxon>Bacteria</taxon>
        <taxon>Bacillati</taxon>
        <taxon>Actinomycetota</taxon>
        <taxon>Actinomycetes</taxon>
        <taxon>Streptosporangiales</taxon>
        <taxon>Thermomonosporaceae</taxon>
        <taxon>Actinomadura</taxon>
    </lineage>
</organism>
<reference evidence="2 3" key="1">
    <citation type="submission" date="2017-06" db="EMBL/GenBank/DDBJ databases">
        <authorList>
            <person name="Kim H.J."/>
            <person name="Triplett B.A."/>
        </authorList>
    </citation>
    <scope>NUCLEOTIDE SEQUENCE [LARGE SCALE GENOMIC DNA]</scope>
    <source>
        <strain evidence="2 3">DSM 44715</strain>
    </source>
</reference>
<evidence type="ECO:0000256" key="1">
    <source>
        <dbReference type="SAM" id="Phobius"/>
    </source>
</evidence>
<proteinExistence type="predicted"/>